<protein>
    <submittedName>
        <fullName evidence="2">Uncharacterized protein</fullName>
    </submittedName>
</protein>
<sequence length="67" mass="7146">MDRTSQETLAENSDLLVFASGLSERAARAMRPNRQGLHDPGAKAASVPTPFPTGLRDGVVRPVNDEA</sequence>
<dbReference type="EMBL" id="JAEKJZ010000002">
    <property type="protein sequence ID" value="MBN9671152.1"/>
    <property type="molecule type" value="Genomic_DNA"/>
</dbReference>
<evidence type="ECO:0000256" key="1">
    <source>
        <dbReference type="SAM" id="MobiDB-lite"/>
    </source>
</evidence>
<gene>
    <name evidence="2" type="ORF">JF539_12475</name>
</gene>
<evidence type="ECO:0000313" key="2">
    <source>
        <dbReference type="EMBL" id="MBN9671152.1"/>
    </source>
</evidence>
<dbReference type="AlphaFoldDB" id="A0A939EEP3"/>
<dbReference type="Proteomes" id="UP000664096">
    <property type="component" value="Unassembled WGS sequence"/>
</dbReference>
<name>A0A939EEP3_9HYPH</name>
<reference evidence="2" key="1">
    <citation type="submission" date="2020-12" db="EMBL/GenBank/DDBJ databases">
        <title>Oil enriched cultivation method for isolating marine PHA-producing bacteria.</title>
        <authorList>
            <person name="Zheng W."/>
            <person name="Yu S."/>
            <person name="Huang Y."/>
        </authorList>
    </citation>
    <scope>NUCLEOTIDE SEQUENCE</scope>
    <source>
        <strain evidence="2">SY-2-12</strain>
    </source>
</reference>
<dbReference type="RefSeq" id="WP_207141002.1">
    <property type="nucleotide sequence ID" value="NZ_JAEKJZ010000002.1"/>
</dbReference>
<proteinExistence type="predicted"/>
<evidence type="ECO:0000313" key="3">
    <source>
        <dbReference type="Proteomes" id="UP000664096"/>
    </source>
</evidence>
<accession>A0A939EEP3</accession>
<organism evidence="2 3">
    <name type="scientific">Roseibium aggregatum</name>
    <dbReference type="NCBI Taxonomy" id="187304"/>
    <lineage>
        <taxon>Bacteria</taxon>
        <taxon>Pseudomonadati</taxon>
        <taxon>Pseudomonadota</taxon>
        <taxon>Alphaproteobacteria</taxon>
        <taxon>Hyphomicrobiales</taxon>
        <taxon>Stappiaceae</taxon>
        <taxon>Roseibium</taxon>
    </lineage>
</organism>
<feature type="region of interest" description="Disordered" evidence="1">
    <location>
        <begin position="30"/>
        <end position="67"/>
    </location>
</feature>
<comment type="caution">
    <text evidence="2">The sequence shown here is derived from an EMBL/GenBank/DDBJ whole genome shotgun (WGS) entry which is preliminary data.</text>
</comment>